<dbReference type="EMBL" id="UINC01098586">
    <property type="protein sequence ID" value="SVC57219.1"/>
    <property type="molecule type" value="Genomic_DNA"/>
</dbReference>
<organism evidence="1">
    <name type="scientific">marine metagenome</name>
    <dbReference type="NCBI Taxonomy" id="408172"/>
    <lineage>
        <taxon>unclassified sequences</taxon>
        <taxon>metagenomes</taxon>
        <taxon>ecological metagenomes</taxon>
    </lineage>
</organism>
<feature type="non-terminal residue" evidence="1">
    <location>
        <position position="37"/>
    </location>
</feature>
<protein>
    <submittedName>
        <fullName evidence="1">Uncharacterized protein</fullName>
    </submittedName>
</protein>
<gene>
    <name evidence="1" type="ORF">METZ01_LOCUS310073</name>
</gene>
<dbReference type="AlphaFoldDB" id="A0A382N7R4"/>
<sequence>MNMATVAVGRSNWANASARGKARKAGLIDSTRMRQLL</sequence>
<evidence type="ECO:0000313" key="1">
    <source>
        <dbReference type="EMBL" id="SVC57219.1"/>
    </source>
</evidence>
<reference evidence="1" key="1">
    <citation type="submission" date="2018-05" db="EMBL/GenBank/DDBJ databases">
        <authorList>
            <person name="Lanie J.A."/>
            <person name="Ng W.-L."/>
            <person name="Kazmierczak K.M."/>
            <person name="Andrzejewski T.M."/>
            <person name="Davidsen T.M."/>
            <person name="Wayne K.J."/>
            <person name="Tettelin H."/>
            <person name="Glass J.I."/>
            <person name="Rusch D."/>
            <person name="Podicherti R."/>
            <person name="Tsui H.-C.T."/>
            <person name="Winkler M.E."/>
        </authorList>
    </citation>
    <scope>NUCLEOTIDE SEQUENCE</scope>
</reference>
<proteinExistence type="predicted"/>
<name>A0A382N7R4_9ZZZZ</name>
<accession>A0A382N7R4</accession>